<dbReference type="Gene3D" id="2.160.10.10">
    <property type="entry name" value="Hexapeptide repeat proteins"/>
    <property type="match status" value="1"/>
</dbReference>
<dbReference type="RefSeq" id="WP_069414691.1">
    <property type="nucleotide sequence ID" value="NZ_JACKUL010000035.1"/>
</dbReference>
<accession>A0A1E3RH21</accession>
<dbReference type="AlphaFoldDB" id="A0A1E3RH21"/>
<sequence>MSRPPAVTDPQIVARKVAAAPGLRMPPPPKYDLRPDGRVDNYRMQDMGLLRKARNRVGQLLYNMVVTYIPSHHVRLAYLRAFGAKIGKGSSVNRGTTILDIEFLTIGDDCCVGARCMLDARAGLYLGDNVILASDVHMLGGGHDINHPDFLPVPNPTVVEDYVWIASRAMTLPCHIGRGAVVAAQAVVIKDVGELEVVGGNPAKVIAKRDPEGLQYSGRFRAPFW</sequence>
<organism evidence="3 4">
    <name type="scientific">Mycolicibacterium flavescens</name>
    <name type="common">Mycobacterium flavescens</name>
    <dbReference type="NCBI Taxonomy" id="1776"/>
    <lineage>
        <taxon>Bacteria</taxon>
        <taxon>Bacillati</taxon>
        <taxon>Actinomycetota</taxon>
        <taxon>Actinomycetes</taxon>
        <taxon>Mycobacteriales</taxon>
        <taxon>Mycobacteriaceae</taxon>
        <taxon>Mycolicibacterium</taxon>
    </lineage>
</organism>
<dbReference type="InterPro" id="IPR051159">
    <property type="entry name" value="Hexapeptide_acetyltransf"/>
</dbReference>
<protein>
    <submittedName>
        <fullName evidence="3">Acetyltransferase</fullName>
    </submittedName>
</protein>
<comment type="caution">
    <text evidence="3">The sequence shown here is derived from an EMBL/GenBank/DDBJ whole genome shotgun (WGS) entry which is preliminary data.</text>
</comment>
<dbReference type="EMBL" id="MIHA01000011">
    <property type="protein sequence ID" value="ODQ89175.1"/>
    <property type="molecule type" value="Genomic_DNA"/>
</dbReference>
<evidence type="ECO:0000313" key="3">
    <source>
        <dbReference type="EMBL" id="ODQ89175.1"/>
    </source>
</evidence>
<reference evidence="4" key="1">
    <citation type="submission" date="2016-09" db="EMBL/GenBank/DDBJ databases">
        <authorList>
            <person name="Greninger A.L."/>
            <person name="Jerome K.R."/>
            <person name="Mcnair B."/>
            <person name="Wallis C."/>
            <person name="Fang F."/>
        </authorList>
    </citation>
    <scope>NUCLEOTIDE SEQUENCE [LARGE SCALE GENOMIC DNA]</scope>
    <source>
        <strain evidence="4">M6</strain>
    </source>
</reference>
<dbReference type="SUPFAM" id="SSF51161">
    <property type="entry name" value="Trimeric LpxA-like enzymes"/>
    <property type="match status" value="1"/>
</dbReference>
<dbReference type="InterPro" id="IPR001451">
    <property type="entry name" value="Hexapep"/>
</dbReference>
<dbReference type="STRING" id="1776.BHQ18_16440"/>
<dbReference type="PANTHER" id="PTHR23416">
    <property type="entry name" value="SIALIC ACID SYNTHASE-RELATED"/>
    <property type="match status" value="1"/>
</dbReference>
<evidence type="ECO:0000256" key="2">
    <source>
        <dbReference type="ARBA" id="ARBA00022679"/>
    </source>
</evidence>
<dbReference type="OrthoDB" id="2643438at2"/>
<proteinExistence type="inferred from homology"/>
<evidence type="ECO:0000313" key="4">
    <source>
        <dbReference type="Proteomes" id="UP000094053"/>
    </source>
</evidence>
<dbReference type="GO" id="GO:0005829">
    <property type="term" value="C:cytosol"/>
    <property type="evidence" value="ECO:0007669"/>
    <property type="project" value="TreeGrafter"/>
</dbReference>
<dbReference type="Proteomes" id="UP000094053">
    <property type="component" value="Unassembled WGS sequence"/>
</dbReference>
<keyword evidence="4" id="KW-1185">Reference proteome</keyword>
<dbReference type="InterPro" id="IPR011004">
    <property type="entry name" value="Trimer_LpxA-like_sf"/>
</dbReference>
<dbReference type="GO" id="GO:0008374">
    <property type="term" value="F:O-acyltransferase activity"/>
    <property type="evidence" value="ECO:0007669"/>
    <property type="project" value="TreeGrafter"/>
</dbReference>
<evidence type="ECO:0000256" key="1">
    <source>
        <dbReference type="ARBA" id="ARBA00007274"/>
    </source>
</evidence>
<dbReference type="PANTHER" id="PTHR23416:SF23">
    <property type="entry name" value="ACETYLTRANSFERASE C18B11.09C-RELATED"/>
    <property type="match status" value="1"/>
</dbReference>
<dbReference type="Pfam" id="PF14602">
    <property type="entry name" value="Hexapep_2"/>
    <property type="match status" value="1"/>
</dbReference>
<gene>
    <name evidence="3" type="ORF">BHQ18_16440</name>
</gene>
<name>A0A1E3RH21_MYCFV</name>
<keyword evidence="2 3" id="KW-0808">Transferase</keyword>
<comment type="similarity">
    <text evidence="1">Belongs to the transferase hexapeptide repeat family.</text>
</comment>